<protein>
    <submittedName>
        <fullName evidence="6">Helix-turn-helix domain-containing protein</fullName>
    </submittedName>
</protein>
<feature type="transmembrane region" description="Helical" evidence="4">
    <location>
        <begin position="12"/>
        <end position="34"/>
    </location>
</feature>
<keyword evidence="4" id="KW-0472">Membrane</keyword>
<dbReference type="RefSeq" id="WP_377606340.1">
    <property type="nucleotide sequence ID" value="NZ_JBHUME010000015.1"/>
</dbReference>
<organism evidence="6 7">
    <name type="scientific">Paenibacillus gansuensis</name>
    <dbReference type="NCBI Taxonomy" id="306542"/>
    <lineage>
        <taxon>Bacteria</taxon>
        <taxon>Bacillati</taxon>
        <taxon>Bacillota</taxon>
        <taxon>Bacilli</taxon>
        <taxon>Bacillales</taxon>
        <taxon>Paenibacillaceae</taxon>
        <taxon>Paenibacillus</taxon>
    </lineage>
</organism>
<dbReference type="EMBL" id="JBHUME010000015">
    <property type="protein sequence ID" value="MFD2614937.1"/>
    <property type="molecule type" value="Genomic_DNA"/>
</dbReference>
<dbReference type="InterPro" id="IPR009057">
    <property type="entry name" value="Homeodomain-like_sf"/>
</dbReference>
<dbReference type="Pfam" id="PF17853">
    <property type="entry name" value="GGDEF_2"/>
    <property type="match status" value="1"/>
</dbReference>
<accession>A0ABW5PLJ5</accession>
<reference evidence="7" key="1">
    <citation type="journal article" date="2019" name="Int. J. Syst. Evol. Microbiol.">
        <title>The Global Catalogue of Microorganisms (GCM) 10K type strain sequencing project: providing services to taxonomists for standard genome sequencing and annotation.</title>
        <authorList>
            <consortium name="The Broad Institute Genomics Platform"/>
            <consortium name="The Broad Institute Genome Sequencing Center for Infectious Disease"/>
            <person name="Wu L."/>
            <person name="Ma J."/>
        </authorList>
    </citation>
    <scope>NUCLEOTIDE SEQUENCE [LARGE SCALE GENOMIC DNA]</scope>
    <source>
        <strain evidence="7">KCTC 3950</strain>
    </source>
</reference>
<dbReference type="InterPro" id="IPR018062">
    <property type="entry name" value="HTH_AraC-typ_CS"/>
</dbReference>
<proteinExistence type="predicted"/>
<keyword evidence="3" id="KW-0804">Transcription</keyword>
<dbReference type="Gene3D" id="1.10.10.60">
    <property type="entry name" value="Homeodomain-like"/>
    <property type="match status" value="2"/>
</dbReference>
<dbReference type="Proteomes" id="UP001597541">
    <property type="component" value="Unassembled WGS sequence"/>
</dbReference>
<dbReference type="PANTHER" id="PTHR43280:SF28">
    <property type="entry name" value="HTH-TYPE TRANSCRIPTIONAL ACTIVATOR RHAS"/>
    <property type="match status" value="1"/>
</dbReference>
<comment type="caution">
    <text evidence="6">The sequence shown here is derived from an EMBL/GenBank/DDBJ whole genome shotgun (WGS) entry which is preliminary data.</text>
</comment>
<keyword evidence="4" id="KW-0812">Transmembrane</keyword>
<evidence type="ECO:0000256" key="1">
    <source>
        <dbReference type="ARBA" id="ARBA00023015"/>
    </source>
</evidence>
<keyword evidence="2" id="KW-0238">DNA-binding</keyword>
<feature type="transmembrane region" description="Helical" evidence="4">
    <location>
        <begin position="294"/>
        <end position="314"/>
    </location>
</feature>
<evidence type="ECO:0000313" key="7">
    <source>
        <dbReference type="Proteomes" id="UP001597541"/>
    </source>
</evidence>
<evidence type="ECO:0000259" key="5">
    <source>
        <dbReference type="PROSITE" id="PS01124"/>
    </source>
</evidence>
<dbReference type="Pfam" id="PF12833">
    <property type="entry name" value="HTH_18"/>
    <property type="match status" value="1"/>
</dbReference>
<evidence type="ECO:0000256" key="4">
    <source>
        <dbReference type="SAM" id="Phobius"/>
    </source>
</evidence>
<sequence>MNRNYFKSKLFLKFIGSYLFILLIPLILATVFIYRNAVTNLQSEIGQAHLNQLTQTKTVIDGRIKELNEIATRIAYDERLTRYKVHDPYDSRDSILALNNYKATSSIIGELFLYYHQDDRIYSSKGMSNLQVFAGNYGFRNWKSDDLVKELNTAKFPSMRPADVVVRNANLEQSMLVYNVPITPNSPNPHGSVMYLIRESEVTGLIESVLGNYRGLTYIFDAKGHILTHSGNGESLAADAVLPLFRLSDGIHKQIIDGRAHSVVSVKSEKNGWTYVTLMTSDQFFSSVLQVRSFIMILFCILVLVGAAIALALARMQYLPIVELVNFANTKSGKDRTSGNELERIRTTLQDYSSKIDLQEPYARNHFLSMLLKYGGIRSLSPDLLAAFNLQFDQSHCFAMVIRWTQQENEHGDLHDLQEMIRMLSHIRFPELAAQAYGVELPQLDQLALIVSFHPDRRMDEFTHVQLIVEEVRSMVQDMSHDNLAIGVGTCYPSLEQLNQSFIEACSALEMLTSGGPTAIAYFEKPSYLQQETAWIDNSVLLKLTQSLKLGNSDVALQMIRQSLLELQTSELSPLLIRCVCFDILNTMLKTASELGIHHVLQEAGPNFMAGSFEELERNFSLLASRICAQVERNHKKEEHSLMDRIVSYIDTHYMDHTLSLETLSLEFTISPSHLSRSFKEKVGTNFIQYIWQKRLEAVKHQLRTTNDPLKDIILRVGYLDTPNFIRKFKKETGLTPGQFRQMQAQTSDAEDHLQLQ</sequence>
<keyword evidence="4" id="KW-1133">Transmembrane helix</keyword>
<dbReference type="PROSITE" id="PS00041">
    <property type="entry name" value="HTH_ARAC_FAMILY_1"/>
    <property type="match status" value="1"/>
</dbReference>
<dbReference type="InterPro" id="IPR018060">
    <property type="entry name" value="HTH_AraC"/>
</dbReference>
<feature type="domain" description="HTH araC/xylS-type" evidence="5">
    <location>
        <begin position="644"/>
        <end position="743"/>
    </location>
</feature>
<keyword evidence="7" id="KW-1185">Reference proteome</keyword>
<dbReference type="InterPro" id="IPR041522">
    <property type="entry name" value="CdaR_GGDEF"/>
</dbReference>
<evidence type="ECO:0000256" key="2">
    <source>
        <dbReference type="ARBA" id="ARBA00023125"/>
    </source>
</evidence>
<dbReference type="PANTHER" id="PTHR43280">
    <property type="entry name" value="ARAC-FAMILY TRANSCRIPTIONAL REGULATOR"/>
    <property type="match status" value="1"/>
</dbReference>
<evidence type="ECO:0000313" key="6">
    <source>
        <dbReference type="EMBL" id="MFD2614937.1"/>
    </source>
</evidence>
<evidence type="ECO:0000256" key="3">
    <source>
        <dbReference type="ARBA" id="ARBA00023163"/>
    </source>
</evidence>
<keyword evidence="1" id="KW-0805">Transcription regulation</keyword>
<name>A0ABW5PLJ5_9BACL</name>
<dbReference type="SUPFAM" id="SSF46689">
    <property type="entry name" value="Homeodomain-like"/>
    <property type="match status" value="2"/>
</dbReference>
<gene>
    <name evidence="6" type="ORF">ACFSUF_21205</name>
</gene>
<dbReference type="PROSITE" id="PS01124">
    <property type="entry name" value="HTH_ARAC_FAMILY_2"/>
    <property type="match status" value="1"/>
</dbReference>
<dbReference type="SMART" id="SM00342">
    <property type="entry name" value="HTH_ARAC"/>
    <property type="match status" value="1"/>
</dbReference>